<evidence type="ECO:0000313" key="4">
    <source>
        <dbReference type="EMBL" id="MUV14026.1"/>
    </source>
</evidence>
<dbReference type="SUPFAM" id="SSF53383">
    <property type="entry name" value="PLP-dependent transferases"/>
    <property type="match status" value="1"/>
</dbReference>
<name>A0A7C9M2T6_9GAMM</name>
<protein>
    <submittedName>
        <fullName evidence="4">Aminotransferase class V-fold PLP-dependent enzyme</fullName>
    </submittedName>
</protein>
<dbReference type="PANTHER" id="PTHR43586:SF8">
    <property type="entry name" value="CYSTEINE DESULFURASE 1, CHLOROPLASTIC"/>
    <property type="match status" value="1"/>
</dbReference>
<accession>A0A7C9M2T6</accession>
<keyword evidence="2" id="KW-0732">Signal</keyword>
<dbReference type="PROSITE" id="PS51318">
    <property type="entry name" value="TAT"/>
    <property type="match status" value="1"/>
</dbReference>
<dbReference type="InterPro" id="IPR006311">
    <property type="entry name" value="TAT_signal"/>
</dbReference>
<dbReference type="Gene3D" id="3.40.640.10">
    <property type="entry name" value="Type I PLP-dependent aspartate aminotransferase-like (Major domain)"/>
    <property type="match status" value="1"/>
</dbReference>
<reference evidence="4 5" key="1">
    <citation type="submission" date="2019-12" db="EMBL/GenBank/DDBJ databases">
        <authorList>
            <person name="Xu J."/>
        </authorList>
    </citation>
    <scope>NUCLEOTIDE SEQUENCE [LARGE SCALE GENOMIC DNA]</scope>
    <source>
        <strain evidence="4 5">HX-5-24</strain>
    </source>
</reference>
<keyword evidence="4" id="KW-0032">Aminotransferase</keyword>
<feature type="chain" id="PRO_5028996679" evidence="2">
    <location>
        <begin position="28"/>
        <end position="437"/>
    </location>
</feature>
<feature type="domain" description="Aminotransferase class V" evidence="3">
    <location>
        <begin position="104"/>
        <end position="404"/>
    </location>
</feature>
<dbReference type="GO" id="GO:0008483">
    <property type="term" value="F:transaminase activity"/>
    <property type="evidence" value="ECO:0007669"/>
    <property type="project" value="UniProtKB-KW"/>
</dbReference>
<organism evidence="4 5">
    <name type="scientific">Noviluteimonas gilva</name>
    <dbReference type="NCBI Taxonomy" id="2682097"/>
    <lineage>
        <taxon>Bacteria</taxon>
        <taxon>Pseudomonadati</taxon>
        <taxon>Pseudomonadota</taxon>
        <taxon>Gammaproteobacteria</taxon>
        <taxon>Lysobacterales</taxon>
        <taxon>Lysobacteraceae</taxon>
        <taxon>Noviluteimonas</taxon>
    </lineage>
</organism>
<dbReference type="PANTHER" id="PTHR43586">
    <property type="entry name" value="CYSTEINE DESULFURASE"/>
    <property type="match status" value="1"/>
</dbReference>
<dbReference type="InterPro" id="IPR000192">
    <property type="entry name" value="Aminotrans_V_dom"/>
</dbReference>
<dbReference type="InterPro" id="IPR015421">
    <property type="entry name" value="PyrdxlP-dep_Trfase_major"/>
</dbReference>
<evidence type="ECO:0000313" key="5">
    <source>
        <dbReference type="Proteomes" id="UP000479692"/>
    </source>
</evidence>
<dbReference type="InterPro" id="IPR015424">
    <property type="entry name" value="PyrdxlP-dep_Trfase"/>
</dbReference>
<dbReference type="EMBL" id="WOXT01000002">
    <property type="protein sequence ID" value="MUV14026.1"/>
    <property type="molecule type" value="Genomic_DNA"/>
</dbReference>
<evidence type="ECO:0000256" key="1">
    <source>
        <dbReference type="ARBA" id="ARBA00022898"/>
    </source>
</evidence>
<comment type="caution">
    <text evidence="4">The sequence shown here is derived from an EMBL/GenBank/DDBJ whole genome shotgun (WGS) entry which is preliminary data.</text>
</comment>
<sequence>MDLTRRRFLAAAPVAFTGTLGAGSLLAALEAHSRALPDLSSWDAVRAQFALDPAWAHFASFFIASHPAPVRDAIEAWRSAMDRDPFQVIEAGMFEEESKNVPLKVQGAIAKYIGGRAEDVALTRSTTEGLALIYHGLPLRAGDEIVVTTHDHYSHHESIRLANERSGATERRIKLYDDAKDATLDSLVSNLLAGIGPKTRVVGLTWVHSSTGMRLPIREMAKALKDQHPDVLLVLDGVHGIGAVDETIATMGPDYIAAGTHKWMFAPRGTGMLWSNADGWARLRPTVPNFTDWESYNAWAEERPVKGPNIAARVAPGGFHAFEHQWAMSAAFEMHEAMGRARVANRIAELNTRIKQQLAGHPKIRVHTPESPALSAGLVAFEIDGVKPEDIVKRLREQKIVASTSPYAVTYARLAGSLVNTPEEVDRAAQAVVRLAG</sequence>
<gene>
    <name evidence="4" type="ORF">GN331_07365</name>
</gene>
<dbReference type="Proteomes" id="UP000479692">
    <property type="component" value="Unassembled WGS sequence"/>
</dbReference>
<evidence type="ECO:0000256" key="2">
    <source>
        <dbReference type="SAM" id="SignalP"/>
    </source>
</evidence>
<keyword evidence="5" id="KW-1185">Reference proteome</keyword>
<dbReference type="RefSeq" id="WP_156641356.1">
    <property type="nucleotide sequence ID" value="NZ_WOXT01000002.1"/>
</dbReference>
<dbReference type="AlphaFoldDB" id="A0A7C9M2T6"/>
<dbReference type="Pfam" id="PF00266">
    <property type="entry name" value="Aminotran_5"/>
    <property type="match status" value="1"/>
</dbReference>
<feature type="signal peptide" evidence="2">
    <location>
        <begin position="1"/>
        <end position="27"/>
    </location>
</feature>
<evidence type="ECO:0000259" key="3">
    <source>
        <dbReference type="Pfam" id="PF00266"/>
    </source>
</evidence>
<proteinExistence type="predicted"/>
<keyword evidence="1" id="KW-0663">Pyridoxal phosphate</keyword>
<keyword evidence="4" id="KW-0808">Transferase</keyword>
<dbReference type="Gene3D" id="3.90.1150.10">
    <property type="entry name" value="Aspartate Aminotransferase, domain 1"/>
    <property type="match status" value="1"/>
</dbReference>
<dbReference type="InterPro" id="IPR015422">
    <property type="entry name" value="PyrdxlP-dep_Trfase_small"/>
</dbReference>